<dbReference type="RefSeq" id="WP_052000978.1">
    <property type="nucleotide sequence ID" value="NZ_CABVQD010000001.1"/>
</dbReference>
<organism evidence="6 7">
    <name type="scientific">Burkholderia paludis</name>
    <dbReference type="NCBI Taxonomy" id="1506587"/>
    <lineage>
        <taxon>Bacteria</taxon>
        <taxon>Pseudomonadati</taxon>
        <taxon>Pseudomonadota</taxon>
        <taxon>Betaproteobacteria</taxon>
        <taxon>Burkholderiales</taxon>
        <taxon>Burkholderiaceae</taxon>
        <taxon>Burkholderia</taxon>
        <taxon>Burkholderia cepacia complex</taxon>
    </lineage>
</organism>
<proteinExistence type="inferred from homology"/>
<name>A0A6P2HA47_9BURK</name>
<keyword evidence="4" id="KW-0804">Transcription</keyword>
<protein>
    <submittedName>
        <fullName evidence="6">LysR family transcriptional regulator</fullName>
    </submittedName>
</protein>
<keyword evidence="7" id="KW-1185">Reference proteome</keyword>
<evidence type="ECO:0000313" key="7">
    <source>
        <dbReference type="Proteomes" id="UP000494330"/>
    </source>
</evidence>
<dbReference type="InterPro" id="IPR005119">
    <property type="entry name" value="LysR_subst-bd"/>
</dbReference>
<evidence type="ECO:0000256" key="1">
    <source>
        <dbReference type="ARBA" id="ARBA00009437"/>
    </source>
</evidence>
<dbReference type="PROSITE" id="PS50931">
    <property type="entry name" value="HTH_LYSR"/>
    <property type="match status" value="1"/>
</dbReference>
<dbReference type="GO" id="GO:0043565">
    <property type="term" value="F:sequence-specific DNA binding"/>
    <property type="evidence" value="ECO:0007669"/>
    <property type="project" value="TreeGrafter"/>
</dbReference>
<dbReference type="CDD" id="cd08476">
    <property type="entry name" value="PBP2_CrgA_like_7"/>
    <property type="match status" value="1"/>
</dbReference>
<evidence type="ECO:0000256" key="2">
    <source>
        <dbReference type="ARBA" id="ARBA00023015"/>
    </source>
</evidence>
<dbReference type="Proteomes" id="UP000494330">
    <property type="component" value="Unassembled WGS sequence"/>
</dbReference>
<evidence type="ECO:0000259" key="5">
    <source>
        <dbReference type="PROSITE" id="PS50931"/>
    </source>
</evidence>
<dbReference type="SUPFAM" id="SSF46785">
    <property type="entry name" value="Winged helix' DNA-binding domain"/>
    <property type="match status" value="1"/>
</dbReference>
<dbReference type="EMBL" id="CABVQD010000001">
    <property type="protein sequence ID" value="VWB13519.1"/>
    <property type="molecule type" value="Genomic_DNA"/>
</dbReference>
<reference evidence="6 7" key="1">
    <citation type="submission" date="2019-09" db="EMBL/GenBank/DDBJ databases">
        <authorList>
            <person name="Depoorter E."/>
        </authorList>
    </citation>
    <scope>NUCLEOTIDE SEQUENCE [LARGE SCALE GENOMIC DNA]</scope>
    <source>
        <strain evidence="6">LMG 30113</strain>
    </source>
</reference>
<dbReference type="PANTHER" id="PTHR30537:SF72">
    <property type="entry name" value="LYSR FAMILY TRANSCRIPTIONAL REGULATOR"/>
    <property type="match status" value="1"/>
</dbReference>
<accession>A0A6P2HA47</accession>
<dbReference type="Pfam" id="PF00126">
    <property type="entry name" value="HTH_1"/>
    <property type="match status" value="1"/>
</dbReference>
<keyword evidence="2" id="KW-0805">Transcription regulation</keyword>
<comment type="similarity">
    <text evidence="1">Belongs to the LysR transcriptional regulatory family.</text>
</comment>
<dbReference type="SUPFAM" id="SSF53850">
    <property type="entry name" value="Periplasmic binding protein-like II"/>
    <property type="match status" value="1"/>
</dbReference>
<evidence type="ECO:0000256" key="4">
    <source>
        <dbReference type="ARBA" id="ARBA00023163"/>
    </source>
</evidence>
<dbReference type="GO" id="GO:0006351">
    <property type="term" value="P:DNA-templated transcription"/>
    <property type="evidence" value="ECO:0007669"/>
    <property type="project" value="TreeGrafter"/>
</dbReference>
<dbReference type="Gene3D" id="3.40.190.290">
    <property type="match status" value="1"/>
</dbReference>
<dbReference type="InterPro" id="IPR036388">
    <property type="entry name" value="WH-like_DNA-bd_sf"/>
</dbReference>
<dbReference type="InterPro" id="IPR058163">
    <property type="entry name" value="LysR-type_TF_proteobact-type"/>
</dbReference>
<evidence type="ECO:0000313" key="6">
    <source>
        <dbReference type="EMBL" id="VWB13519.1"/>
    </source>
</evidence>
<dbReference type="GO" id="GO:0003700">
    <property type="term" value="F:DNA-binding transcription factor activity"/>
    <property type="evidence" value="ECO:0007669"/>
    <property type="project" value="InterPro"/>
</dbReference>
<dbReference type="PANTHER" id="PTHR30537">
    <property type="entry name" value="HTH-TYPE TRANSCRIPTIONAL REGULATOR"/>
    <property type="match status" value="1"/>
</dbReference>
<evidence type="ECO:0000256" key="3">
    <source>
        <dbReference type="ARBA" id="ARBA00023125"/>
    </source>
</evidence>
<gene>
    <name evidence="6" type="ORF">BPA30113_00335</name>
</gene>
<dbReference type="AlphaFoldDB" id="A0A6P2HA47"/>
<dbReference type="InterPro" id="IPR000847">
    <property type="entry name" value="LysR_HTH_N"/>
</dbReference>
<dbReference type="Gene3D" id="1.10.10.10">
    <property type="entry name" value="Winged helix-like DNA-binding domain superfamily/Winged helix DNA-binding domain"/>
    <property type="match status" value="1"/>
</dbReference>
<dbReference type="Pfam" id="PF03466">
    <property type="entry name" value="LysR_substrate"/>
    <property type="match status" value="1"/>
</dbReference>
<dbReference type="InterPro" id="IPR036390">
    <property type="entry name" value="WH_DNA-bd_sf"/>
</dbReference>
<dbReference type="FunFam" id="1.10.10.10:FF:000001">
    <property type="entry name" value="LysR family transcriptional regulator"/>
    <property type="match status" value="1"/>
</dbReference>
<feature type="domain" description="HTH lysR-type" evidence="5">
    <location>
        <begin position="1"/>
        <end position="59"/>
    </location>
</feature>
<keyword evidence="3" id="KW-0238">DNA-binding</keyword>
<sequence length="315" mass="34562">MDQLNGITVFVQVAEARSYVGAGQQLGLSASAVGKSIARLEKRLGVKLLHRSTRSMNLTAEGALYLTRCRHILAEAAAAETELLHALDAPRGKFRVSLPLVSGLMVPALTAFMQRYPEIELDVHFSDRLVDLIDEGFDAAVRTGTLDDSRLMSRQLGEFRLVLVGAPGYFARKGVPQRPADLRGHDCLQHRFPTTGMIQKWPLSDDPPDASLPLPARMICNNVETLLQVAKAGQGIACLPDFAVRDAIAAHELQIVLDAYMRHSSAFRVLWPSSKHPSPKLRAFVDFLHENLFTMQTQAHAARADANAEQVTPLA</sequence>